<dbReference type="InterPro" id="IPR021109">
    <property type="entry name" value="Peptidase_aspartic_dom_sf"/>
</dbReference>
<sequence length="208" mass="23421">MKLFVTLLIIGLSALPLSAAEIYHYRNAEGKLIVVDDPELIPPQYTGQKVGAPTSQGITSPQWSKSPSFDIAEPDQKQNTTIQETPVKIYGNQVVVPVTLHHRNKDITIHLVLDTGATITLLDRDAVDKLRLTKWRSSTGHLANGAKVEIELARLDQLNIGPLQIEKLKVALIEREKRNRFADGLLGMDVLKHRAYHIDYHNKRLIWQ</sequence>
<feature type="chain" id="PRO_5004192652" description="Peptidase A2 domain-containing protein" evidence="2">
    <location>
        <begin position="20"/>
        <end position="208"/>
    </location>
</feature>
<reference evidence="3" key="1">
    <citation type="submission" date="2006-05" db="EMBL/GenBank/DDBJ databases">
        <title>Annotation of the draft genome assembly of Desulfuromonas acetoxidans DSM 684.</title>
        <authorList>
            <consortium name="US DOE Joint Genome Institute (JGI-ORNL)"/>
            <person name="Larimer F."/>
            <person name="Land M."/>
            <person name="Hauser L."/>
        </authorList>
    </citation>
    <scope>NUCLEOTIDE SEQUENCE [LARGE SCALE GENOMIC DNA]</scope>
    <source>
        <strain evidence="3">DSM 684</strain>
    </source>
</reference>
<evidence type="ECO:0000313" key="3">
    <source>
        <dbReference type="EMBL" id="EAT15116.1"/>
    </source>
</evidence>
<feature type="signal peptide" evidence="2">
    <location>
        <begin position="1"/>
        <end position="19"/>
    </location>
</feature>
<dbReference type="InterPro" id="IPR034122">
    <property type="entry name" value="Retropepsin-like_bacterial"/>
</dbReference>
<dbReference type="PROSITE" id="PS00141">
    <property type="entry name" value="ASP_PROTEASE"/>
    <property type="match status" value="1"/>
</dbReference>
<name>Q1JY80_DESA6</name>
<accession>Q1JY80</accession>
<dbReference type="Gene3D" id="2.40.70.10">
    <property type="entry name" value="Acid Proteases"/>
    <property type="match status" value="1"/>
</dbReference>
<feature type="region of interest" description="Disordered" evidence="1">
    <location>
        <begin position="46"/>
        <end position="66"/>
    </location>
</feature>
<evidence type="ECO:0008006" key="5">
    <source>
        <dbReference type="Google" id="ProtNLM"/>
    </source>
</evidence>
<dbReference type="Proteomes" id="UP000005695">
    <property type="component" value="Unassembled WGS sequence"/>
</dbReference>
<protein>
    <recommendedName>
        <fullName evidence="5">Peptidase A2 domain-containing protein</fullName>
    </recommendedName>
</protein>
<evidence type="ECO:0000256" key="1">
    <source>
        <dbReference type="SAM" id="MobiDB-lite"/>
    </source>
</evidence>
<dbReference type="EMBL" id="AAEW02000013">
    <property type="protein sequence ID" value="EAT15116.1"/>
    <property type="molecule type" value="Genomic_DNA"/>
</dbReference>
<dbReference type="GO" id="GO:0004190">
    <property type="term" value="F:aspartic-type endopeptidase activity"/>
    <property type="evidence" value="ECO:0007669"/>
    <property type="project" value="InterPro"/>
</dbReference>
<organism evidence="3 4">
    <name type="scientific">Desulfuromonas acetoxidans (strain DSM 684 / 11070)</name>
    <dbReference type="NCBI Taxonomy" id="281689"/>
    <lineage>
        <taxon>Bacteria</taxon>
        <taxon>Pseudomonadati</taxon>
        <taxon>Thermodesulfobacteriota</taxon>
        <taxon>Desulfuromonadia</taxon>
        <taxon>Desulfuromonadales</taxon>
        <taxon>Desulfuromonadaceae</taxon>
        <taxon>Desulfuromonas</taxon>
    </lineage>
</organism>
<gene>
    <name evidence="3" type="ORF">Dace_0486</name>
</gene>
<evidence type="ECO:0000256" key="2">
    <source>
        <dbReference type="SAM" id="SignalP"/>
    </source>
</evidence>
<reference evidence="3" key="2">
    <citation type="submission" date="2006-05" db="EMBL/GenBank/DDBJ databases">
        <title>Sequencing of the draft genome and assembly of Desulfuromonas acetoxidans DSM 684.</title>
        <authorList>
            <consortium name="US DOE Joint Genome Institute (JGI-PGF)"/>
            <person name="Copeland A."/>
            <person name="Lucas S."/>
            <person name="Lapidus A."/>
            <person name="Barry K."/>
            <person name="Detter J.C."/>
            <person name="Glavina del Rio T."/>
            <person name="Hammon N."/>
            <person name="Israni S."/>
            <person name="Dalin E."/>
            <person name="Tice H."/>
            <person name="Bruce D."/>
            <person name="Pitluck S."/>
            <person name="Richardson P."/>
        </authorList>
    </citation>
    <scope>NUCLEOTIDE SEQUENCE [LARGE SCALE GENOMIC DNA]</scope>
    <source>
        <strain evidence="3">DSM 684</strain>
    </source>
</reference>
<dbReference type="OrthoDB" id="5394411at2"/>
<proteinExistence type="predicted"/>
<dbReference type="RefSeq" id="WP_006001333.1">
    <property type="nucleotide sequence ID" value="NZ_AAEW02000013.1"/>
</dbReference>
<dbReference type="Pfam" id="PF13650">
    <property type="entry name" value="Asp_protease_2"/>
    <property type="match status" value="1"/>
</dbReference>
<keyword evidence="2" id="KW-0732">Signal</keyword>
<keyword evidence="4" id="KW-1185">Reference proteome</keyword>
<comment type="caution">
    <text evidence="3">The sequence shown here is derived from an EMBL/GenBank/DDBJ whole genome shotgun (WGS) entry which is preliminary data.</text>
</comment>
<dbReference type="GO" id="GO:0006508">
    <property type="term" value="P:proteolysis"/>
    <property type="evidence" value="ECO:0007669"/>
    <property type="project" value="InterPro"/>
</dbReference>
<feature type="compositionally biased region" description="Polar residues" evidence="1">
    <location>
        <begin position="53"/>
        <end position="66"/>
    </location>
</feature>
<dbReference type="InterPro" id="IPR001969">
    <property type="entry name" value="Aspartic_peptidase_AS"/>
</dbReference>
<dbReference type="CDD" id="cd05483">
    <property type="entry name" value="retropepsin_like_bacteria"/>
    <property type="match status" value="1"/>
</dbReference>
<dbReference type="AlphaFoldDB" id="Q1JY80"/>
<evidence type="ECO:0000313" key="4">
    <source>
        <dbReference type="Proteomes" id="UP000005695"/>
    </source>
</evidence>
<dbReference type="SUPFAM" id="SSF50630">
    <property type="entry name" value="Acid proteases"/>
    <property type="match status" value="1"/>
</dbReference>